<organism evidence="1 2">
    <name type="scientific">Trichonephila clavipes</name>
    <name type="common">Golden silk orbweaver</name>
    <name type="synonym">Nephila clavipes</name>
    <dbReference type="NCBI Taxonomy" id="2585209"/>
    <lineage>
        <taxon>Eukaryota</taxon>
        <taxon>Metazoa</taxon>
        <taxon>Ecdysozoa</taxon>
        <taxon>Arthropoda</taxon>
        <taxon>Chelicerata</taxon>
        <taxon>Arachnida</taxon>
        <taxon>Araneae</taxon>
        <taxon>Araneomorphae</taxon>
        <taxon>Entelegynae</taxon>
        <taxon>Araneoidea</taxon>
        <taxon>Nephilidae</taxon>
        <taxon>Trichonephila</taxon>
    </lineage>
</organism>
<sequence length="184" mass="20893">MQTVLIGGVPKILCRVPLVRHSCPKEFEKEEKPLFICSQPTLLRWGFHDVIRMYSFNVLLISKSPRIYTLDQGTRPFLQLGHRQKQRTVADAVEVAISVIARLWSRFQETGLVRHQPWQGRQCASTANFDRCNLLTVLRDRTANLDGDSQKISLATGRRIVTGLSSRFQLTVLLDSLGQNGNSF</sequence>
<name>A0A8X7BN38_TRICX</name>
<protein>
    <submittedName>
        <fullName evidence="1">Uncharacterized protein</fullName>
    </submittedName>
</protein>
<dbReference type="Proteomes" id="UP000887159">
    <property type="component" value="Unassembled WGS sequence"/>
</dbReference>
<keyword evidence="2" id="KW-1185">Reference proteome</keyword>
<dbReference type="AlphaFoldDB" id="A0A8X7BN38"/>
<evidence type="ECO:0000313" key="1">
    <source>
        <dbReference type="EMBL" id="GFY36214.1"/>
    </source>
</evidence>
<accession>A0A8X7BN38</accession>
<evidence type="ECO:0000313" key="2">
    <source>
        <dbReference type="Proteomes" id="UP000887159"/>
    </source>
</evidence>
<dbReference type="EMBL" id="BMAU01021435">
    <property type="protein sequence ID" value="GFY36214.1"/>
    <property type="molecule type" value="Genomic_DNA"/>
</dbReference>
<comment type="caution">
    <text evidence="1">The sequence shown here is derived from an EMBL/GenBank/DDBJ whole genome shotgun (WGS) entry which is preliminary data.</text>
</comment>
<gene>
    <name evidence="1" type="ORF">TNCV_4845861</name>
</gene>
<proteinExistence type="predicted"/>
<reference evidence="1" key="1">
    <citation type="submission" date="2020-08" db="EMBL/GenBank/DDBJ databases">
        <title>Multicomponent nature underlies the extraordinary mechanical properties of spider dragline silk.</title>
        <authorList>
            <person name="Kono N."/>
            <person name="Nakamura H."/>
            <person name="Mori M."/>
            <person name="Yoshida Y."/>
            <person name="Ohtoshi R."/>
            <person name="Malay A.D."/>
            <person name="Moran D.A.P."/>
            <person name="Tomita M."/>
            <person name="Numata K."/>
            <person name="Arakawa K."/>
        </authorList>
    </citation>
    <scope>NUCLEOTIDE SEQUENCE</scope>
</reference>